<proteinExistence type="predicted"/>
<dbReference type="SUPFAM" id="SSF160467">
    <property type="entry name" value="PH0987 N-terminal domain-like"/>
    <property type="match status" value="1"/>
</dbReference>
<accession>A0A0X8G4W0</accession>
<evidence type="ECO:0000313" key="5">
    <source>
        <dbReference type="EMBL" id="AMC10112.1"/>
    </source>
</evidence>
<evidence type="ECO:0000259" key="4">
    <source>
        <dbReference type="SMART" id="SM00796"/>
    </source>
</evidence>
<dbReference type="SUPFAM" id="SSF50891">
    <property type="entry name" value="Cyclophilin-like"/>
    <property type="match status" value="1"/>
</dbReference>
<keyword evidence="1" id="KW-0547">Nucleotide-binding</keyword>
<organism evidence="5 6">
    <name type="scientific">Lutibacter profundi</name>
    <dbReference type="NCBI Taxonomy" id="1622118"/>
    <lineage>
        <taxon>Bacteria</taxon>
        <taxon>Pseudomonadati</taxon>
        <taxon>Bacteroidota</taxon>
        <taxon>Flavobacteriia</taxon>
        <taxon>Flavobacteriales</taxon>
        <taxon>Flavobacteriaceae</taxon>
        <taxon>Lutibacter</taxon>
    </lineage>
</organism>
<dbReference type="InterPro" id="IPR010016">
    <property type="entry name" value="PxpB"/>
</dbReference>
<dbReference type="GO" id="GO:0016787">
    <property type="term" value="F:hydrolase activity"/>
    <property type="evidence" value="ECO:0007669"/>
    <property type="project" value="UniProtKB-KW"/>
</dbReference>
<dbReference type="STRING" id="1622118.Lupro_02090"/>
<dbReference type="OrthoDB" id="9778567at2"/>
<dbReference type="PATRIC" id="fig|1622118.3.peg.429"/>
<dbReference type="SMART" id="SM00796">
    <property type="entry name" value="AHS1"/>
    <property type="match status" value="1"/>
</dbReference>
<dbReference type="PANTHER" id="PTHR34698:SF2">
    <property type="entry name" value="5-OXOPROLINASE SUBUNIT B"/>
    <property type="match status" value="1"/>
</dbReference>
<dbReference type="Proteomes" id="UP000059672">
    <property type="component" value="Chromosome"/>
</dbReference>
<dbReference type="PANTHER" id="PTHR34698">
    <property type="entry name" value="5-OXOPROLINASE SUBUNIT B"/>
    <property type="match status" value="1"/>
</dbReference>
<dbReference type="Gene3D" id="2.40.100.10">
    <property type="entry name" value="Cyclophilin-like"/>
    <property type="match status" value="1"/>
</dbReference>
<name>A0A0X8G4W0_9FLAO</name>
<evidence type="ECO:0000313" key="6">
    <source>
        <dbReference type="Proteomes" id="UP000059672"/>
    </source>
</evidence>
<reference evidence="6" key="1">
    <citation type="submission" date="2015-12" db="EMBL/GenBank/DDBJ databases">
        <title>Complete genome sequence of Lutibacter profundus strain LP1.</title>
        <authorList>
            <person name="Wissuwa J."/>
            <person name="Le Moine Bauer S."/>
            <person name="Stokke R."/>
            <person name="Dahle H."/>
            <person name="Steen I.H."/>
        </authorList>
    </citation>
    <scope>NUCLEOTIDE SEQUENCE [LARGE SCALE GENOMIC DNA]</scope>
    <source>
        <strain evidence="6">LP1</strain>
    </source>
</reference>
<evidence type="ECO:0000256" key="2">
    <source>
        <dbReference type="ARBA" id="ARBA00022801"/>
    </source>
</evidence>
<protein>
    <recommendedName>
        <fullName evidence="4">Carboxyltransferase domain-containing protein</fullName>
    </recommendedName>
</protein>
<keyword evidence="3" id="KW-0067">ATP-binding</keyword>
<dbReference type="NCBIfam" id="TIGR00370">
    <property type="entry name" value="5-oxoprolinase subunit PxpB"/>
    <property type="match status" value="1"/>
</dbReference>
<dbReference type="AlphaFoldDB" id="A0A0X8G4W0"/>
<gene>
    <name evidence="5" type="ORF">Lupro_02090</name>
</gene>
<dbReference type="InterPro" id="IPR003833">
    <property type="entry name" value="CT_C_D"/>
</dbReference>
<evidence type="ECO:0000256" key="3">
    <source>
        <dbReference type="ARBA" id="ARBA00022840"/>
    </source>
</evidence>
<reference evidence="5 6" key="2">
    <citation type="journal article" date="2016" name="Int. J. Syst. Evol. Microbiol.">
        <title>Lutibacter profundi sp. nov., isolated from a deep-sea hydrothermal system on the Arctic Mid-Ocean Ridge and emended description of the genus Lutibacter.</title>
        <authorList>
            <person name="Le Moine Bauer S."/>
            <person name="Roalkvam I."/>
            <person name="Steen I.H."/>
            <person name="Dahle H."/>
        </authorList>
    </citation>
    <scope>NUCLEOTIDE SEQUENCE [LARGE SCALE GENOMIC DNA]</scope>
    <source>
        <strain evidence="5 6">LP1</strain>
    </source>
</reference>
<dbReference type="Gene3D" id="3.30.1360.40">
    <property type="match status" value="1"/>
</dbReference>
<feature type="domain" description="Carboxyltransferase" evidence="4">
    <location>
        <begin position="6"/>
        <end position="208"/>
    </location>
</feature>
<keyword evidence="2" id="KW-0378">Hydrolase</keyword>
<sequence>MSTFKLTYKPFGESAILIEWPQQISIDILDDIRNFNFKIKKRNIKHILEVNFIYSSLLVIYKSDNINYFDLKKELQFIYNKKLVENINLKKTTWEIPVCYDIEFGIDLPYLALQKKISVEEVISTHCSTYYTVYGIGFLPGFLYLGGLSKKLHLKRRDTPRLKVPKGAVAIGGNQTGVYPKISPGGWHIIGKTPISIFNIKNSKPCLIIPGDNVKFNSISKEEFEQLKSKKEVTLKKIDLC</sequence>
<keyword evidence="6" id="KW-1185">Reference proteome</keyword>
<dbReference type="KEGG" id="lut:Lupro_02090"/>
<dbReference type="RefSeq" id="WP_068205850.1">
    <property type="nucleotide sequence ID" value="NZ_CP013355.1"/>
</dbReference>
<dbReference type="GO" id="GO:0005524">
    <property type="term" value="F:ATP binding"/>
    <property type="evidence" value="ECO:0007669"/>
    <property type="project" value="UniProtKB-KW"/>
</dbReference>
<evidence type="ECO:0000256" key="1">
    <source>
        <dbReference type="ARBA" id="ARBA00022741"/>
    </source>
</evidence>
<dbReference type="InterPro" id="IPR029000">
    <property type="entry name" value="Cyclophilin-like_dom_sf"/>
</dbReference>
<dbReference type="EMBL" id="CP013355">
    <property type="protein sequence ID" value="AMC10112.1"/>
    <property type="molecule type" value="Genomic_DNA"/>
</dbReference>
<dbReference type="Pfam" id="PF02682">
    <property type="entry name" value="CT_C_D"/>
    <property type="match status" value="1"/>
</dbReference>